<name>G8GJ78_LINUS</name>
<dbReference type="AlphaFoldDB" id="G8GJ78"/>
<accession>G8GJ78</accession>
<feature type="region of interest" description="Disordered" evidence="1">
    <location>
        <begin position="237"/>
        <end position="257"/>
    </location>
</feature>
<sequence>MAPFDFKSTNHFVASSDGTTLQIYNLMAKAMVHPFSIRKAHWEEVANINMITLEDDDDDDEETQQISYDGLLFFDGHGRIEGTKAVTVLAQHLKRLRLLVNPEGYCFQESVELADFGIHYLRLNDLFSWPHHGVNLATTSVWGRSELKYQVTKPKPTTTADHHHEHGANHLQNKLEELKRLLKEKEDELEKADEVKDEELENLRKEKDEEMRVLRKKKDEEKVKARKAEEALEKLKEEIEDSKESKDEEMEQLRKQLKRKDEEMRILKRKKDKDQEANSKRIDELEKLKEEMEDANEELRRSLKLHEQNGKVDIKSTRRIAELEKQKNEELERITREKNDEIARIKKDLEQCSKVSWAISPSVRYLPKGAEGERVHLTRRRRVPPETFVYTEQSYDFVSSNMPRIEACLNVFNTAQFVDEDSTGWPNPTSFNVLIGSSNRGFDRNNWWFAKTDHPEGGLTMLAYYDGSFSQFSSGPDRTIRLPFHKDASLAPYKPFFLLNVHSFGVKLAFMYRV</sequence>
<reference evidence="2" key="1">
    <citation type="journal article" date="2012" name="Plant J.">
        <title>The genome of flax (Linum usitatissimum) assembled de novo from short shotgun sequence reads.</title>
        <authorList>
            <person name="Wang Z."/>
            <person name="Hobson N."/>
            <person name="Galindo L."/>
            <person name="Zhu S."/>
            <person name="Shi D."/>
            <person name="McDill J."/>
            <person name="Yang L."/>
            <person name="Hawkins S."/>
            <person name="Neutelings G."/>
            <person name="Datla R."/>
            <person name="Lambert G."/>
            <person name="Galbraith D.W."/>
            <person name="Grassa C.J."/>
            <person name="Geraldes A."/>
            <person name="Cronk Q.C."/>
            <person name="Cullis C."/>
            <person name="Dash P.K."/>
            <person name="Kumar P.A."/>
            <person name="Cloutier S."/>
            <person name="Sharpe A.G."/>
            <person name="Wong G.K."/>
            <person name="Wang J."/>
            <person name="Deyholos M.K."/>
        </authorList>
    </citation>
    <scope>NUCLEOTIDE SEQUENCE</scope>
</reference>
<organism evidence="2">
    <name type="scientific">Linum usitatissimum</name>
    <name type="common">Flax</name>
    <name type="synonym">Linum humile</name>
    <dbReference type="NCBI Taxonomy" id="4006"/>
    <lineage>
        <taxon>Eukaryota</taxon>
        <taxon>Viridiplantae</taxon>
        <taxon>Streptophyta</taxon>
        <taxon>Embryophyta</taxon>
        <taxon>Tracheophyta</taxon>
        <taxon>Spermatophyta</taxon>
        <taxon>Magnoliopsida</taxon>
        <taxon>eudicotyledons</taxon>
        <taxon>Gunneridae</taxon>
        <taxon>Pentapetalae</taxon>
        <taxon>rosids</taxon>
        <taxon>fabids</taxon>
        <taxon>Malpighiales</taxon>
        <taxon>Linaceae</taxon>
        <taxon>Linum</taxon>
    </lineage>
</organism>
<dbReference type="EMBL" id="JN133300">
    <property type="protein sequence ID" value="AER92600.1"/>
    <property type="molecule type" value="Genomic_DNA"/>
</dbReference>
<evidence type="ECO:0000256" key="1">
    <source>
        <dbReference type="SAM" id="MobiDB-lite"/>
    </source>
</evidence>
<protein>
    <submittedName>
        <fullName evidence="2">Uncharacterized protein</fullName>
    </submittedName>
</protein>
<evidence type="ECO:0000313" key="2">
    <source>
        <dbReference type="EMBL" id="AER92600.1"/>
    </source>
</evidence>
<proteinExistence type="predicted"/>